<dbReference type="Proteomes" id="UP000814140">
    <property type="component" value="Unassembled WGS sequence"/>
</dbReference>
<name>A0ACB8SWB3_9AGAM</name>
<evidence type="ECO:0000313" key="1">
    <source>
        <dbReference type="EMBL" id="KAI0059961.1"/>
    </source>
</evidence>
<gene>
    <name evidence="1" type="ORF">BV25DRAFT_1918088</name>
</gene>
<accession>A0ACB8SWB3</accession>
<keyword evidence="2" id="KW-1185">Reference proteome</keyword>
<reference evidence="1" key="2">
    <citation type="journal article" date="2022" name="New Phytol.">
        <title>Evolutionary transition to the ectomycorrhizal habit in the genomes of a hyperdiverse lineage of mushroom-forming fungi.</title>
        <authorList>
            <person name="Looney B."/>
            <person name="Miyauchi S."/>
            <person name="Morin E."/>
            <person name="Drula E."/>
            <person name="Courty P.E."/>
            <person name="Kohler A."/>
            <person name="Kuo A."/>
            <person name="LaButti K."/>
            <person name="Pangilinan J."/>
            <person name="Lipzen A."/>
            <person name="Riley R."/>
            <person name="Andreopoulos W."/>
            <person name="He G."/>
            <person name="Johnson J."/>
            <person name="Nolan M."/>
            <person name="Tritt A."/>
            <person name="Barry K.W."/>
            <person name="Grigoriev I.V."/>
            <person name="Nagy L.G."/>
            <person name="Hibbett D."/>
            <person name="Henrissat B."/>
            <person name="Matheny P.B."/>
            <person name="Labbe J."/>
            <person name="Martin F.M."/>
        </authorList>
    </citation>
    <scope>NUCLEOTIDE SEQUENCE</scope>
    <source>
        <strain evidence="1">HHB10654</strain>
    </source>
</reference>
<protein>
    <submittedName>
        <fullName evidence="1">Uncharacterized protein</fullName>
    </submittedName>
</protein>
<comment type="caution">
    <text evidence="1">The sequence shown here is derived from an EMBL/GenBank/DDBJ whole genome shotgun (WGS) entry which is preliminary data.</text>
</comment>
<dbReference type="EMBL" id="MU277222">
    <property type="protein sequence ID" value="KAI0059961.1"/>
    <property type="molecule type" value="Genomic_DNA"/>
</dbReference>
<sequence length="376" mass="40588">MAPNLPLEPWYFVTQCEIDNLISQMPEEITTDDHSRGAAAAAETIRAIYRWSKDPNQGPTPSSETGFHAGFIRDGMDRKDTRARLIAIIEDACAALDRVCGVGAACIIVRGEMNPDYRLMKITPRMVFNNIQVQVSDTIGRNPALARLLSDTINHARNELAVEFAKDWRRRAVSSHYLSSEALLLEPLTPPTPATPPAIPSKDQKASAALQSAHIARRSATPYINRAATSSSAVLPTRSRSHTSSISTVLSVSSSDESESPGPPSLPSVSHSRPRPQALKEARAARQSGKGHMLDSCDAGPSTVTPMRARDQQQPLSSAVLPIYIMELLSAVGGGANLKPIEQIYTKIGRDYQEAAIAELGFNGGTARAIAMLMRG</sequence>
<reference evidence="1" key="1">
    <citation type="submission" date="2021-03" db="EMBL/GenBank/DDBJ databases">
        <authorList>
            <consortium name="DOE Joint Genome Institute"/>
            <person name="Ahrendt S."/>
            <person name="Looney B.P."/>
            <person name="Miyauchi S."/>
            <person name="Morin E."/>
            <person name="Drula E."/>
            <person name="Courty P.E."/>
            <person name="Chicoki N."/>
            <person name="Fauchery L."/>
            <person name="Kohler A."/>
            <person name="Kuo A."/>
            <person name="Labutti K."/>
            <person name="Pangilinan J."/>
            <person name="Lipzen A."/>
            <person name="Riley R."/>
            <person name="Andreopoulos W."/>
            <person name="He G."/>
            <person name="Johnson J."/>
            <person name="Barry K.W."/>
            <person name="Grigoriev I.V."/>
            <person name="Nagy L."/>
            <person name="Hibbett D."/>
            <person name="Henrissat B."/>
            <person name="Matheny P.B."/>
            <person name="Labbe J."/>
            <person name="Martin F."/>
        </authorList>
    </citation>
    <scope>NUCLEOTIDE SEQUENCE</scope>
    <source>
        <strain evidence="1">HHB10654</strain>
    </source>
</reference>
<organism evidence="1 2">
    <name type="scientific">Artomyces pyxidatus</name>
    <dbReference type="NCBI Taxonomy" id="48021"/>
    <lineage>
        <taxon>Eukaryota</taxon>
        <taxon>Fungi</taxon>
        <taxon>Dikarya</taxon>
        <taxon>Basidiomycota</taxon>
        <taxon>Agaricomycotina</taxon>
        <taxon>Agaricomycetes</taxon>
        <taxon>Russulales</taxon>
        <taxon>Auriscalpiaceae</taxon>
        <taxon>Artomyces</taxon>
    </lineage>
</organism>
<evidence type="ECO:0000313" key="2">
    <source>
        <dbReference type="Proteomes" id="UP000814140"/>
    </source>
</evidence>
<proteinExistence type="predicted"/>